<name>A0A3R6XDD3_APHAT</name>
<organism evidence="12 13">
    <name type="scientific">Aphanomyces astaci</name>
    <name type="common">Crayfish plague agent</name>
    <dbReference type="NCBI Taxonomy" id="112090"/>
    <lineage>
        <taxon>Eukaryota</taxon>
        <taxon>Sar</taxon>
        <taxon>Stramenopiles</taxon>
        <taxon>Oomycota</taxon>
        <taxon>Saprolegniomycetes</taxon>
        <taxon>Saprolegniales</taxon>
        <taxon>Verrucalvaceae</taxon>
        <taxon>Aphanomyces</taxon>
    </lineage>
</organism>
<feature type="region of interest" description="Disordered" evidence="9">
    <location>
        <begin position="660"/>
        <end position="681"/>
    </location>
</feature>
<dbReference type="PROSITE" id="PS51283">
    <property type="entry name" value="DUSP"/>
    <property type="match status" value="1"/>
</dbReference>
<dbReference type="SUPFAM" id="SSF47473">
    <property type="entry name" value="EF-hand"/>
    <property type="match status" value="1"/>
</dbReference>
<dbReference type="VEuPathDB" id="FungiDB:H257_17657"/>
<feature type="non-terminal residue" evidence="12">
    <location>
        <position position="1"/>
    </location>
</feature>
<evidence type="ECO:0000256" key="8">
    <source>
        <dbReference type="ARBA" id="ARBA00033208"/>
    </source>
</evidence>
<dbReference type="GO" id="GO:0006508">
    <property type="term" value="P:proteolysis"/>
    <property type="evidence" value="ECO:0007669"/>
    <property type="project" value="UniProtKB-KW"/>
</dbReference>
<dbReference type="InterPro" id="IPR025257">
    <property type="entry name" value="MINDY-3/4_CD"/>
</dbReference>
<dbReference type="InterPro" id="IPR035927">
    <property type="entry name" value="DUSP-like_sf"/>
</dbReference>
<dbReference type="GO" id="GO:0071108">
    <property type="term" value="P:protein K48-linked deubiquitination"/>
    <property type="evidence" value="ECO:0007669"/>
    <property type="project" value="InterPro"/>
</dbReference>
<dbReference type="Proteomes" id="UP000286510">
    <property type="component" value="Unassembled WGS sequence"/>
</dbReference>
<dbReference type="Pfam" id="PF06337">
    <property type="entry name" value="DUSP"/>
    <property type="match status" value="1"/>
</dbReference>
<dbReference type="PANTHER" id="PTHR12473">
    <property type="entry name" value="UBIQUITIN CARBOXYL-TERMINAL HYDROLASE MINDY-4-RELATED"/>
    <property type="match status" value="1"/>
</dbReference>
<dbReference type="GO" id="GO:1990380">
    <property type="term" value="F:K48-linked deubiquitinase activity"/>
    <property type="evidence" value="ECO:0007669"/>
    <property type="project" value="InterPro"/>
</dbReference>
<keyword evidence="6" id="KW-0479">Metal-binding</keyword>
<evidence type="ECO:0000259" key="10">
    <source>
        <dbReference type="PROSITE" id="PS50222"/>
    </source>
</evidence>
<feature type="compositionally biased region" description="Low complexity" evidence="9">
    <location>
        <begin position="201"/>
        <end position="225"/>
    </location>
</feature>
<dbReference type="InterPro" id="IPR011992">
    <property type="entry name" value="EF-hand-dom_pair"/>
</dbReference>
<evidence type="ECO:0000313" key="13">
    <source>
        <dbReference type="Proteomes" id="UP000286510"/>
    </source>
</evidence>
<protein>
    <recommendedName>
        <fullName evidence="5">ubiquitinyl hydrolase 1</fullName>
        <ecNumber evidence="5">3.4.19.12</ecNumber>
    </recommendedName>
    <alternativeName>
        <fullName evidence="8">Deubiquitinating enzyme MINDY-3</fullName>
    </alternativeName>
</protein>
<feature type="domain" description="EF-hand" evidence="10">
    <location>
        <begin position="554"/>
        <end position="589"/>
    </location>
</feature>
<dbReference type="EC" id="3.4.19.12" evidence="5"/>
<dbReference type="GO" id="GO:0004843">
    <property type="term" value="F:cysteine-type deubiquitinase activity"/>
    <property type="evidence" value="ECO:0007669"/>
    <property type="project" value="UniProtKB-EC"/>
</dbReference>
<dbReference type="Gene3D" id="3.30.2230.10">
    <property type="entry name" value="DUSP-like"/>
    <property type="match status" value="1"/>
</dbReference>
<dbReference type="Pfam" id="PF13359">
    <property type="entry name" value="DDE_Tnp_4"/>
    <property type="match status" value="1"/>
</dbReference>
<dbReference type="GO" id="GO:0005509">
    <property type="term" value="F:calcium ion binding"/>
    <property type="evidence" value="ECO:0007669"/>
    <property type="project" value="InterPro"/>
</dbReference>
<dbReference type="Pfam" id="PF13898">
    <property type="entry name" value="MINDY-3_4_CD"/>
    <property type="match status" value="1"/>
</dbReference>
<dbReference type="EMBL" id="QUTF01016397">
    <property type="protein sequence ID" value="RHZ06945.1"/>
    <property type="molecule type" value="Genomic_DNA"/>
</dbReference>
<dbReference type="InterPro" id="IPR027806">
    <property type="entry name" value="HARBI1_dom"/>
</dbReference>
<dbReference type="InterPro" id="IPR039785">
    <property type="entry name" value="MINY3/4"/>
</dbReference>
<evidence type="ECO:0000256" key="6">
    <source>
        <dbReference type="ARBA" id="ARBA00022723"/>
    </source>
</evidence>
<dbReference type="Gene3D" id="1.10.238.10">
    <property type="entry name" value="EF-hand"/>
    <property type="match status" value="1"/>
</dbReference>
<comment type="cofactor">
    <cofactor evidence="2">
        <name>a divalent metal cation</name>
        <dbReference type="ChEBI" id="CHEBI:60240"/>
    </cofactor>
</comment>
<dbReference type="SMART" id="SM01174">
    <property type="entry name" value="DUF4205"/>
    <property type="match status" value="1"/>
</dbReference>
<dbReference type="PANTHER" id="PTHR12473:SF8">
    <property type="entry name" value="UBIQUITIN CARBOXYL-TERMINAL HYDROLASE MINDY-4-RELATED"/>
    <property type="match status" value="1"/>
</dbReference>
<dbReference type="SUPFAM" id="SSF143791">
    <property type="entry name" value="DUSP-like"/>
    <property type="match status" value="1"/>
</dbReference>
<feature type="region of interest" description="Disordered" evidence="9">
    <location>
        <begin position="196"/>
        <end position="225"/>
    </location>
</feature>
<feature type="domain" description="DUSP" evidence="11">
    <location>
        <begin position="202"/>
        <end position="301"/>
    </location>
</feature>
<evidence type="ECO:0000256" key="2">
    <source>
        <dbReference type="ARBA" id="ARBA00001968"/>
    </source>
</evidence>
<dbReference type="PROSITE" id="PS50222">
    <property type="entry name" value="EF_HAND_2"/>
    <property type="match status" value="1"/>
</dbReference>
<sequence length="780" mass="84873">VVFNNRFDEAPMGTNLFVSLDGTDCPVQEPFPFDPSWWSHKLNRAGIRYEVGICIRTGHIVWVNGGKPCGQWSDLALARDAYVLAVKEGEMTLADKGYMDRAYFVNPRYYPASSGAQKAVMSRHETANARLKQFGVLHNTFRHDISLHPSCFLAVVNIAQVAIKYESPLYSLVDIGDSRVTLTVSAIPLFHRSKSAPVKGSANPSTSNASISASATAEPTEPSPSSSMYIVSSAWYSGHLAKDKACIGPISNHTLVSFFEGKLRPNPTVRSQDYSFVDEREWLSLVKTYGGGPTITTALPSSKWIISFPSHQLKHQEHAHLVSSYADTVASVAIEAKSSDLPPAALLLARLGGNIDAKLTIPDRDLLLANVLADVLVQATESPSDKIWLIDATQVSPSSDSFSPFDVPRADLPSRVLSFLVHPKRGVLSFVYSLMLTRGVSRLQDDMDDVESSLTSGQFGHGSQELLNLMLTGRATSNVFDGVVPMGDSGLVLRGVQSRAQVGYLTHLEALRYCTVGTFLKSPIFPVWVLGSTSHFTVLFATDASLCTESASDALLATVQRAFQSFDTMGNGYIPIDALGQVLAKLHVDPAILANEFQLGRLYSKLQVPGAGIVLWEDFWRVVSILLDTNDLQQALDGKRKEGSSRPRSDSDVARALQAQFDADPTSTTSSSTTIPDDVDTASVEDRWATLDDEQEQVNQVVLYHVNGLVDASKASAGNFPRCVQFEATIPTKNRVGYSVPMVDTTHTTGGHGCPIEDVLQTKWPGISVNWHGQRPPTLD</sequence>
<evidence type="ECO:0000256" key="7">
    <source>
        <dbReference type="ARBA" id="ARBA00022786"/>
    </source>
</evidence>
<evidence type="ECO:0000256" key="5">
    <source>
        <dbReference type="ARBA" id="ARBA00012759"/>
    </source>
</evidence>
<evidence type="ECO:0000256" key="3">
    <source>
        <dbReference type="ARBA" id="ARBA00002107"/>
    </source>
</evidence>
<evidence type="ECO:0000256" key="9">
    <source>
        <dbReference type="SAM" id="MobiDB-lite"/>
    </source>
</evidence>
<keyword evidence="7" id="KW-0833">Ubl conjugation pathway</keyword>
<proteinExistence type="inferred from homology"/>
<dbReference type="InterPro" id="IPR006615">
    <property type="entry name" value="Pept_C19_DUSP"/>
</dbReference>
<dbReference type="VEuPathDB" id="FungiDB:H257_07733"/>
<comment type="catalytic activity">
    <reaction evidence="1">
        <text>Thiol-dependent hydrolysis of ester, thioester, amide, peptide and isopeptide bonds formed by the C-terminal Gly of ubiquitin (a 76-residue protein attached to proteins as an intracellular targeting signal).</text>
        <dbReference type="EC" id="3.4.19.12"/>
    </reaction>
</comment>
<evidence type="ECO:0000256" key="1">
    <source>
        <dbReference type="ARBA" id="ARBA00000707"/>
    </source>
</evidence>
<evidence type="ECO:0000256" key="4">
    <source>
        <dbReference type="ARBA" id="ARBA00011074"/>
    </source>
</evidence>
<comment type="function">
    <text evidence="3">Hydrolase that can remove 'Lys-48'-linked conjugated ubiquitin from proteins.</text>
</comment>
<gene>
    <name evidence="12" type="ORF">DYB26_008520</name>
</gene>
<comment type="similarity">
    <text evidence="4">Belongs to the MINDY deubiquitinase family. FAM188 subfamily.</text>
</comment>
<dbReference type="AlphaFoldDB" id="A0A3R6XDD3"/>
<reference evidence="12 13" key="1">
    <citation type="submission" date="2018-08" db="EMBL/GenBank/DDBJ databases">
        <title>Aphanomyces genome sequencing and annotation.</title>
        <authorList>
            <person name="Minardi D."/>
            <person name="Oidtmann B."/>
            <person name="Van Der Giezen M."/>
            <person name="Studholme D.J."/>
        </authorList>
    </citation>
    <scope>NUCLEOTIDE SEQUENCE [LARGE SCALE GENOMIC DNA]</scope>
    <source>
        <strain evidence="12 13">FDL457</strain>
    </source>
</reference>
<evidence type="ECO:0000259" key="11">
    <source>
        <dbReference type="PROSITE" id="PS51283"/>
    </source>
</evidence>
<dbReference type="InterPro" id="IPR002048">
    <property type="entry name" value="EF_hand_dom"/>
</dbReference>
<accession>A0A3R6XDD3</accession>
<evidence type="ECO:0000313" key="12">
    <source>
        <dbReference type="EMBL" id="RHZ06945.1"/>
    </source>
</evidence>
<comment type="caution">
    <text evidence="12">The sequence shown here is derived from an EMBL/GenBank/DDBJ whole genome shotgun (WGS) entry which is preliminary data.</text>
</comment>